<evidence type="ECO:0000313" key="5">
    <source>
        <dbReference type="Proteomes" id="UP000469927"/>
    </source>
</evidence>
<keyword evidence="1" id="KW-1133">Transmembrane helix</keyword>
<evidence type="ECO:0000313" key="2">
    <source>
        <dbReference type="EMBL" id="KAB0878696.1"/>
    </source>
</evidence>
<dbReference type="Proteomes" id="UP000244378">
    <property type="component" value="Unassembled WGS sequence"/>
</dbReference>
<reference evidence="3 4" key="1">
    <citation type="submission" date="2016-12" db="EMBL/GenBank/DDBJ databases">
        <title>Analysis of the Molecular Diversity Among Cronobacter Species Isolated from Filth Flies Using a Pan Genomic DNA Microarray.</title>
        <authorList>
            <person name="Pava-Ripoll M."/>
            <person name="Tall B."/>
            <person name="Farber J."/>
            <person name="Fanning S."/>
            <person name="Lehner A."/>
            <person name="Stephan R."/>
            <person name="Pagotto F."/>
            <person name="Iverson C."/>
            <person name="Ziobro G."/>
            <person name="Miller A."/>
            <person name="Pearson R."/>
            <person name="Yan Q."/>
            <person name="Kim M."/>
            <person name="Jeong S."/>
            <person name="Park J."/>
            <person name="Jun S."/>
            <person name="Choi H."/>
            <person name="Chung T."/>
            <person name="Yoo Y."/>
            <person name="Park E."/>
            <person name="Hwang S."/>
            <person name="Lee B."/>
            <person name="Sathyamoorthy V."/>
            <person name="Carter L."/>
            <person name="Mammel M."/>
            <person name="Jackson S."/>
            <person name="Kothary M."/>
            <person name="Patel I."/>
            <person name="Grim C."/>
            <person name="Gopinath G."/>
            <person name="Gangiredla J."/>
            <person name="Chase H."/>
        </authorList>
    </citation>
    <scope>NUCLEOTIDE SEQUENCE [LARGE SCALE GENOMIC DNA]</scope>
    <source>
        <strain evidence="3 4">MOD1-Md1s</strain>
    </source>
</reference>
<dbReference type="RefSeq" id="WP_075192727.1">
    <property type="nucleotide sequence ID" value="NZ_CP187979.1"/>
</dbReference>
<dbReference type="OrthoDB" id="9876530at2"/>
<feature type="transmembrane region" description="Helical" evidence="1">
    <location>
        <begin position="75"/>
        <end position="100"/>
    </location>
</feature>
<dbReference type="Proteomes" id="UP000469927">
    <property type="component" value="Unassembled WGS sequence"/>
</dbReference>
<sequence length="163" mass="18759">MPDYPNTFLYKLSLLAALITIPLINIFFVGMGSYGEGINPVASVSLFLLLNIFLWGLIIRLVGWWSWNRLIKGSVYYGILLLVWLFSELDYASSYLAWYLVNHYSSAKQIIDLEGQMDTLFELFFVSSTTILTLLLFALIIRVTEKILRRRREAGIQQKGYTS</sequence>
<name>A0A2T7AVL7_9ENTR</name>
<evidence type="ECO:0000256" key="1">
    <source>
        <dbReference type="SAM" id="Phobius"/>
    </source>
</evidence>
<proteinExistence type="predicted"/>
<feature type="transmembrane region" description="Helical" evidence="1">
    <location>
        <begin position="120"/>
        <end position="141"/>
    </location>
</feature>
<dbReference type="AlphaFoldDB" id="A0A2T7AVL7"/>
<gene>
    <name evidence="3" type="ORF">AUN14_06260</name>
    <name evidence="2" type="ORF">FZI19_11640</name>
</gene>
<comment type="caution">
    <text evidence="3">The sequence shown here is derived from an EMBL/GenBank/DDBJ whole genome shotgun (WGS) entry which is preliminary data.</text>
</comment>
<organism evidence="3 4">
    <name type="scientific">Cronobacter muytjensii</name>
    <dbReference type="NCBI Taxonomy" id="413501"/>
    <lineage>
        <taxon>Bacteria</taxon>
        <taxon>Pseudomonadati</taxon>
        <taxon>Pseudomonadota</taxon>
        <taxon>Gammaproteobacteria</taxon>
        <taxon>Enterobacterales</taxon>
        <taxon>Enterobacteriaceae</taxon>
        <taxon>Cronobacter</taxon>
    </lineage>
</organism>
<feature type="transmembrane region" description="Helical" evidence="1">
    <location>
        <begin position="41"/>
        <end position="63"/>
    </location>
</feature>
<keyword evidence="1" id="KW-0812">Transmembrane</keyword>
<protein>
    <submittedName>
        <fullName evidence="3">Uncharacterized protein</fullName>
    </submittedName>
</protein>
<keyword evidence="5" id="KW-1185">Reference proteome</keyword>
<evidence type="ECO:0000313" key="3">
    <source>
        <dbReference type="EMBL" id="PUX16141.1"/>
    </source>
</evidence>
<keyword evidence="1" id="KW-0472">Membrane</keyword>
<feature type="transmembrane region" description="Helical" evidence="1">
    <location>
        <begin position="12"/>
        <end position="35"/>
    </location>
</feature>
<dbReference type="EMBL" id="WAGD01000031">
    <property type="protein sequence ID" value="KAB0878696.1"/>
    <property type="molecule type" value="Genomic_DNA"/>
</dbReference>
<evidence type="ECO:0000313" key="4">
    <source>
        <dbReference type="Proteomes" id="UP000244378"/>
    </source>
</evidence>
<reference evidence="2 5" key="2">
    <citation type="submission" date="2019-08" db="EMBL/GenBank/DDBJ databases">
        <title>Prevalence, distribution, and phylogeny of type two toxin-antitoxin genes possessed by Cronobacter species where C. sakazakii homologs follow sequence type lineages.</title>
        <authorList>
            <person name="Finkelstein S."/>
            <person name="Negrete F."/>
            <person name="Jang H."/>
            <person name="Gopinath G.R."/>
            <person name="Tall B.D."/>
        </authorList>
    </citation>
    <scope>NUCLEOTIDE SEQUENCE [LARGE SCALE GENOMIC DNA]</scope>
    <source>
        <strain evidence="2 5">MOD1_GK1257</strain>
    </source>
</reference>
<dbReference type="EMBL" id="MSAE01000009">
    <property type="protein sequence ID" value="PUX16141.1"/>
    <property type="molecule type" value="Genomic_DNA"/>
</dbReference>
<accession>A0A2T7AVL7</accession>